<dbReference type="Proteomes" id="UP000009046">
    <property type="component" value="Unassembled WGS sequence"/>
</dbReference>
<keyword evidence="4" id="KW-1185">Reference proteome</keyword>
<evidence type="ECO:0000256" key="1">
    <source>
        <dbReference type="SAM" id="MobiDB-lite"/>
    </source>
</evidence>
<reference evidence="2" key="1">
    <citation type="submission" date="2007-04" db="EMBL/GenBank/DDBJ databases">
        <title>Annotation of Pediculus humanus corporis strain USDA.</title>
        <authorList>
            <person name="Kirkness E."/>
            <person name="Hannick L."/>
            <person name="Hass B."/>
            <person name="Bruggner R."/>
            <person name="Lawson D."/>
            <person name="Bidwell S."/>
            <person name="Joardar V."/>
            <person name="Caler E."/>
            <person name="Walenz B."/>
            <person name="Inman J."/>
            <person name="Schobel S."/>
            <person name="Galinsky K."/>
            <person name="Amedeo P."/>
            <person name="Strausberg R."/>
        </authorList>
    </citation>
    <scope>NUCLEOTIDE SEQUENCE</scope>
    <source>
        <strain evidence="2">USDA</strain>
    </source>
</reference>
<proteinExistence type="predicted"/>
<evidence type="ECO:0000313" key="4">
    <source>
        <dbReference type="Proteomes" id="UP000009046"/>
    </source>
</evidence>
<organism>
    <name type="scientific">Pediculus humanus subsp. corporis</name>
    <name type="common">Body louse</name>
    <dbReference type="NCBI Taxonomy" id="121224"/>
    <lineage>
        <taxon>Eukaryota</taxon>
        <taxon>Metazoa</taxon>
        <taxon>Ecdysozoa</taxon>
        <taxon>Arthropoda</taxon>
        <taxon>Hexapoda</taxon>
        <taxon>Insecta</taxon>
        <taxon>Pterygota</taxon>
        <taxon>Neoptera</taxon>
        <taxon>Paraneoptera</taxon>
        <taxon>Psocodea</taxon>
        <taxon>Troctomorpha</taxon>
        <taxon>Phthiraptera</taxon>
        <taxon>Anoplura</taxon>
        <taxon>Pediculidae</taxon>
        <taxon>Pediculus</taxon>
    </lineage>
</organism>
<dbReference type="InParanoid" id="E0VK56"/>
<sequence>MGKVHSPASSVSPITTPSPSTNQDQHLILPVSFFKLILNFNKCIFSRASAMLEKISQQPSSSCVSLLELAQKWRIPVLPLRNLWHWIAKAEKSENKPEFSELEVWPNLNLDGRLGQCPFQLLSSHSFTVSNGRPQELGNLLEIKKNVAVEVIQYKTDFIFQNNTEFEKCKEKESVSTKVSKNLCVS</sequence>
<dbReference type="HOGENOM" id="CLU_1456113_0_0_1"/>
<evidence type="ECO:0000313" key="2">
    <source>
        <dbReference type="EMBL" id="EEB13762.1"/>
    </source>
</evidence>
<dbReference type="RefSeq" id="XP_002426500.1">
    <property type="nucleotide sequence ID" value="XM_002426455.1"/>
</dbReference>
<gene>
    <name evidence="3" type="primary">8235233</name>
    <name evidence="2" type="ORF">Phum_PHUM257200</name>
</gene>
<dbReference type="GeneID" id="8235233"/>
<dbReference type="CTD" id="8235233"/>
<dbReference type="VEuPathDB" id="VectorBase:PHUM257200"/>
<feature type="region of interest" description="Disordered" evidence="1">
    <location>
        <begin position="1"/>
        <end position="21"/>
    </location>
</feature>
<dbReference type="EMBL" id="DS235239">
    <property type="protein sequence ID" value="EEB13762.1"/>
    <property type="molecule type" value="Genomic_DNA"/>
</dbReference>
<name>E0VK56_PEDHC</name>
<evidence type="ECO:0000313" key="3">
    <source>
        <dbReference type="EnsemblMetazoa" id="PHUM257200-PA"/>
    </source>
</evidence>
<dbReference type="EMBL" id="AAZO01002979">
    <property type="status" value="NOT_ANNOTATED_CDS"/>
    <property type="molecule type" value="Genomic_DNA"/>
</dbReference>
<accession>E0VK56</accession>
<reference evidence="2" key="2">
    <citation type="submission" date="2007-04" db="EMBL/GenBank/DDBJ databases">
        <title>The genome of the human body louse.</title>
        <authorList>
            <consortium name="The Human Body Louse Genome Consortium"/>
            <person name="Kirkness E."/>
            <person name="Walenz B."/>
            <person name="Hass B."/>
            <person name="Bruggner R."/>
            <person name="Strausberg R."/>
        </authorList>
    </citation>
    <scope>NUCLEOTIDE SEQUENCE</scope>
    <source>
        <strain evidence="2">USDA</strain>
    </source>
</reference>
<dbReference type="AlphaFoldDB" id="E0VK56"/>
<reference evidence="3" key="3">
    <citation type="submission" date="2021-02" db="UniProtKB">
        <authorList>
            <consortium name="EnsemblMetazoa"/>
        </authorList>
    </citation>
    <scope>IDENTIFICATION</scope>
    <source>
        <strain evidence="3">USDA</strain>
    </source>
</reference>
<dbReference type="KEGG" id="phu:Phum_PHUM257200"/>
<dbReference type="EnsemblMetazoa" id="PHUM257200-RA">
    <property type="protein sequence ID" value="PHUM257200-PA"/>
    <property type="gene ID" value="PHUM257200"/>
</dbReference>
<protein>
    <submittedName>
        <fullName evidence="2 3">Uncharacterized protein</fullName>
    </submittedName>
</protein>